<dbReference type="AlphaFoldDB" id="A0A6V7XL66"/>
<dbReference type="InterPro" id="IPR001810">
    <property type="entry name" value="F-box_dom"/>
</dbReference>
<dbReference type="PROSITE" id="PS50181">
    <property type="entry name" value="FBOX"/>
    <property type="match status" value="1"/>
</dbReference>
<sequence length="325" mass="38758">MFYSLPIEVQFDVLKCLNFNQLFSFKQINFYSLNLINKYENELARMKFDLLYIKDYNLIEDQKYGFRIIAPESVTSEFILNDQLLEKWEAVIAKSIPLFLHNIKRYNECTEFSIRLFRPNFNLKLPNIQKNIEEMIIIRFWLEQLFKCAFIEGRFRYIIFNPQMINLLFDNDKTIPLQFNIKEPNVQLKNNKFDDFLKFTLNHLANSANLKLDLFSVKNLEQYADILFNILTNEGNKFPKVYFECPGLTKLCDLIIEYITTSKDCSKMVPVINLYHIFYPKSKLKKLAKTVESCNDSVYQIANIYNPKVKFVITNVYIRITIERM</sequence>
<gene>
    <name evidence="2" type="ORF">MENT_LOCUS53418</name>
</gene>
<protein>
    <recommendedName>
        <fullName evidence="1">F-box domain-containing protein</fullName>
    </recommendedName>
</protein>
<evidence type="ECO:0000259" key="1">
    <source>
        <dbReference type="PROSITE" id="PS50181"/>
    </source>
</evidence>
<evidence type="ECO:0000313" key="2">
    <source>
        <dbReference type="EMBL" id="CAD2199981.1"/>
    </source>
</evidence>
<organism evidence="2 3">
    <name type="scientific">Meloidogyne enterolobii</name>
    <name type="common">Root-knot nematode worm</name>
    <name type="synonym">Meloidogyne mayaguensis</name>
    <dbReference type="NCBI Taxonomy" id="390850"/>
    <lineage>
        <taxon>Eukaryota</taxon>
        <taxon>Metazoa</taxon>
        <taxon>Ecdysozoa</taxon>
        <taxon>Nematoda</taxon>
        <taxon>Chromadorea</taxon>
        <taxon>Rhabditida</taxon>
        <taxon>Tylenchina</taxon>
        <taxon>Tylenchomorpha</taxon>
        <taxon>Tylenchoidea</taxon>
        <taxon>Meloidogynidae</taxon>
        <taxon>Meloidogyninae</taxon>
        <taxon>Meloidogyne</taxon>
    </lineage>
</organism>
<name>A0A6V7XL66_MELEN</name>
<comment type="caution">
    <text evidence="2">The sequence shown here is derived from an EMBL/GenBank/DDBJ whole genome shotgun (WGS) entry which is preliminary data.</text>
</comment>
<accession>A0A6V7XL66</accession>
<dbReference type="EMBL" id="CAJEWN010001777">
    <property type="protein sequence ID" value="CAD2199981.1"/>
    <property type="molecule type" value="Genomic_DNA"/>
</dbReference>
<dbReference type="Proteomes" id="UP000580250">
    <property type="component" value="Unassembled WGS sequence"/>
</dbReference>
<evidence type="ECO:0000313" key="3">
    <source>
        <dbReference type="Proteomes" id="UP000580250"/>
    </source>
</evidence>
<reference evidence="2 3" key="1">
    <citation type="submission" date="2020-08" db="EMBL/GenBank/DDBJ databases">
        <authorList>
            <person name="Koutsovoulos G."/>
            <person name="Danchin GJ E."/>
        </authorList>
    </citation>
    <scope>NUCLEOTIDE SEQUENCE [LARGE SCALE GENOMIC DNA]</scope>
</reference>
<dbReference type="OrthoDB" id="5281164at2759"/>
<proteinExistence type="predicted"/>
<feature type="domain" description="F-box" evidence="1">
    <location>
        <begin position="1"/>
        <end position="46"/>
    </location>
</feature>